<dbReference type="Proteomes" id="UP000215788">
    <property type="component" value="Unassembled WGS sequence"/>
</dbReference>
<dbReference type="EMBL" id="NQKI01000004">
    <property type="protein sequence ID" value="OZY60642.1"/>
    <property type="molecule type" value="Genomic_DNA"/>
</dbReference>
<dbReference type="SUPFAM" id="SSF56349">
    <property type="entry name" value="DNA breaking-rejoining enzymes"/>
    <property type="match status" value="1"/>
</dbReference>
<evidence type="ECO:0000259" key="2">
    <source>
        <dbReference type="PROSITE" id="PS51898"/>
    </source>
</evidence>
<dbReference type="RefSeq" id="WP_094992236.1">
    <property type="nucleotide sequence ID" value="NZ_NQKI01000004.1"/>
</dbReference>
<dbReference type="Gene3D" id="1.10.443.10">
    <property type="entry name" value="Intergrase catalytic core"/>
    <property type="match status" value="1"/>
</dbReference>
<dbReference type="GO" id="GO:0006310">
    <property type="term" value="P:DNA recombination"/>
    <property type="evidence" value="ECO:0007669"/>
    <property type="project" value="UniProtKB-KW"/>
</dbReference>
<dbReference type="GO" id="GO:0015074">
    <property type="term" value="P:DNA integration"/>
    <property type="evidence" value="ECO:0007669"/>
    <property type="project" value="InterPro"/>
</dbReference>
<evidence type="ECO:0000313" key="4">
    <source>
        <dbReference type="Proteomes" id="UP000215788"/>
    </source>
</evidence>
<dbReference type="InterPro" id="IPR013762">
    <property type="entry name" value="Integrase-like_cat_sf"/>
</dbReference>
<keyword evidence="1" id="KW-0233">DNA recombination</keyword>
<sequence>MRYSVFEHSLPLATSEAPLAEVAAIFDASIARYNVLATISTYRGAKGLVMNFIASDPRFAGKIIRVGHEFDQYFLVHLKNHMDFQPYSSSYRATVLSAVRGVLSYAVVNSFYGYRGFLDVVLDPTFRETAMRSSFSDNEFQQFDKALDDEIAFVESNLMAGYVPSGKGVPPEFIGTRFAPGWSDDEDNLKWWFENKLGCKAFVHSKTMSNAQKKFYFAAKKHGGIRVLFLRWGVILGIDAFVIIPFMFKLVTWTGLNATPAQSLKTNDYIKSHPLTGKPCIYYWKQRGQGDTDLHEGLLTAHLEKVSAETKDVMPLEEKQSSNIEKIWIRVLDITRPIRSELTESEEDYLFIYMPTYGRAAGQVRNLLQPNKCMHDWCRYMVEKYDLRDDRGDLLEINISRLRPSLVSKLMSAGVDISVIQAILGHSDVITTMRYIDKHNFAPKARREIHKCLSNIRKNREDQVRQPKQIAVGKTNDPSIIFTTATALCLDVYNPPARVKKATGWIEGQACTNFNMCLRCSKVVILEEHLPRLLAMRRGYKFSLENGAGATTHRAVLIQNLSVLDGILGENSDFSHSVLSKANQQSRNLEVYVDPFLVRGKYEQV</sequence>
<organism evidence="3 4">
    <name type="scientific">Pseudomonas lundensis</name>
    <dbReference type="NCBI Taxonomy" id="86185"/>
    <lineage>
        <taxon>Bacteria</taxon>
        <taxon>Pseudomonadati</taxon>
        <taxon>Pseudomonadota</taxon>
        <taxon>Gammaproteobacteria</taxon>
        <taxon>Pseudomonadales</taxon>
        <taxon>Pseudomonadaceae</taxon>
        <taxon>Pseudomonas</taxon>
    </lineage>
</organism>
<proteinExistence type="predicted"/>
<protein>
    <recommendedName>
        <fullName evidence="2">Tyr recombinase domain-containing protein</fullName>
    </recommendedName>
</protein>
<evidence type="ECO:0000313" key="3">
    <source>
        <dbReference type="EMBL" id="OZY60642.1"/>
    </source>
</evidence>
<feature type="domain" description="Tyr recombinase" evidence="2">
    <location>
        <begin position="203"/>
        <end position="451"/>
    </location>
</feature>
<dbReference type="CDD" id="cd00397">
    <property type="entry name" value="DNA_BRE_C"/>
    <property type="match status" value="1"/>
</dbReference>
<dbReference type="OrthoDB" id="6652000at2"/>
<evidence type="ECO:0000256" key="1">
    <source>
        <dbReference type="ARBA" id="ARBA00023172"/>
    </source>
</evidence>
<comment type="caution">
    <text evidence="3">The sequence shown here is derived from an EMBL/GenBank/DDBJ whole genome shotgun (WGS) entry which is preliminary data.</text>
</comment>
<dbReference type="GO" id="GO:0003677">
    <property type="term" value="F:DNA binding"/>
    <property type="evidence" value="ECO:0007669"/>
    <property type="project" value="InterPro"/>
</dbReference>
<gene>
    <name evidence="3" type="ORF">CJF39_03900</name>
</gene>
<dbReference type="Pfam" id="PF00589">
    <property type="entry name" value="Phage_integrase"/>
    <property type="match status" value="1"/>
</dbReference>
<reference evidence="3 4" key="1">
    <citation type="submission" date="2017-08" db="EMBL/GenBank/DDBJ databases">
        <title>Genomic and metabolic characterisation of spoilage-associated Pseudomonas species.</title>
        <authorList>
            <person name="Stanborough T."/>
            <person name="Fegan N."/>
            <person name="Powell S.M."/>
            <person name="Singh T."/>
            <person name="Tamplin M.L."/>
            <person name="Chandry P.S."/>
        </authorList>
    </citation>
    <scope>NUCLEOTIDE SEQUENCE [LARGE SCALE GENOMIC DNA]</scope>
    <source>
        <strain evidence="3 4">L1802</strain>
    </source>
</reference>
<dbReference type="AlphaFoldDB" id="A0A266NF24"/>
<dbReference type="PROSITE" id="PS51898">
    <property type="entry name" value="TYR_RECOMBINASE"/>
    <property type="match status" value="1"/>
</dbReference>
<accession>A0A266NF24</accession>
<dbReference type="InterPro" id="IPR002104">
    <property type="entry name" value="Integrase_catalytic"/>
</dbReference>
<name>A0A266NF24_9PSED</name>
<dbReference type="InterPro" id="IPR011010">
    <property type="entry name" value="DNA_brk_join_enz"/>
</dbReference>